<dbReference type="GO" id="GO:0046872">
    <property type="term" value="F:metal ion binding"/>
    <property type="evidence" value="ECO:0007669"/>
    <property type="project" value="UniProtKB-KW"/>
</dbReference>
<dbReference type="EC" id="2.7.11.1" evidence="5"/>
<evidence type="ECO:0000256" key="3">
    <source>
        <dbReference type="PROSITE-ProRule" id="PRU00433"/>
    </source>
</evidence>
<dbReference type="InterPro" id="IPR042095">
    <property type="entry name" value="SUMF_sf"/>
</dbReference>
<dbReference type="GO" id="GO:0004674">
    <property type="term" value="F:protein serine/threonine kinase activity"/>
    <property type="evidence" value="ECO:0007669"/>
    <property type="project" value="UniProtKB-EC"/>
</dbReference>
<dbReference type="Proteomes" id="UP000323917">
    <property type="component" value="Chromosome"/>
</dbReference>
<keyword evidence="5" id="KW-0808">Transferase</keyword>
<dbReference type="SUPFAM" id="SSF56436">
    <property type="entry name" value="C-type lectin-like"/>
    <property type="match status" value="1"/>
</dbReference>
<keyword evidence="1 3" id="KW-0479">Metal-binding</keyword>
<evidence type="ECO:0000259" key="4">
    <source>
        <dbReference type="PROSITE" id="PS51007"/>
    </source>
</evidence>
<dbReference type="InterPro" id="IPR051043">
    <property type="entry name" value="Sulfatase_Mod_Factor_Kinase"/>
</dbReference>
<dbReference type="PROSITE" id="PS51007">
    <property type="entry name" value="CYTC"/>
    <property type="match status" value="1"/>
</dbReference>
<dbReference type="PANTHER" id="PTHR23150">
    <property type="entry name" value="SULFATASE MODIFYING FACTOR 1, 2"/>
    <property type="match status" value="1"/>
</dbReference>
<dbReference type="EMBL" id="CP042913">
    <property type="protein sequence ID" value="QEG37809.1"/>
    <property type="molecule type" value="Genomic_DNA"/>
</dbReference>
<dbReference type="KEGG" id="bgok:Pr1d_51560"/>
<accession>A0A5B9QIH7</accession>
<keyword evidence="3" id="KW-0349">Heme</keyword>
<dbReference type="GO" id="GO:0120147">
    <property type="term" value="F:formylglycine-generating oxidase activity"/>
    <property type="evidence" value="ECO:0007669"/>
    <property type="project" value="TreeGrafter"/>
</dbReference>
<dbReference type="Pfam" id="PF07635">
    <property type="entry name" value="PSCyt1"/>
    <property type="match status" value="1"/>
</dbReference>
<proteinExistence type="predicted"/>
<dbReference type="Pfam" id="PF03781">
    <property type="entry name" value="FGE-sulfatase"/>
    <property type="match status" value="1"/>
</dbReference>
<evidence type="ECO:0000256" key="1">
    <source>
        <dbReference type="ARBA" id="ARBA00022723"/>
    </source>
</evidence>
<keyword evidence="5" id="KW-0418">Kinase</keyword>
<evidence type="ECO:0000313" key="5">
    <source>
        <dbReference type="EMBL" id="QEG37809.1"/>
    </source>
</evidence>
<feature type="domain" description="Cytochrome c" evidence="4">
    <location>
        <begin position="46"/>
        <end position="139"/>
    </location>
</feature>
<gene>
    <name evidence="5" type="primary">pkn1_7</name>
    <name evidence="5" type="ORF">Pr1d_51560</name>
</gene>
<evidence type="ECO:0000313" key="6">
    <source>
        <dbReference type="Proteomes" id="UP000323917"/>
    </source>
</evidence>
<reference evidence="5 6" key="1">
    <citation type="submission" date="2019-08" db="EMBL/GenBank/DDBJ databases">
        <title>Deep-cultivation of Planctomycetes and their phenomic and genomic characterization uncovers novel biology.</title>
        <authorList>
            <person name="Wiegand S."/>
            <person name="Jogler M."/>
            <person name="Boedeker C."/>
            <person name="Pinto D."/>
            <person name="Vollmers J."/>
            <person name="Rivas-Marin E."/>
            <person name="Kohn T."/>
            <person name="Peeters S.H."/>
            <person name="Heuer A."/>
            <person name="Rast P."/>
            <person name="Oberbeckmann S."/>
            <person name="Bunk B."/>
            <person name="Jeske O."/>
            <person name="Meyerdierks A."/>
            <person name="Storesund J.E."/>
            <person name="Kallscheuer N."/>
            <person name="Luecker S."/>
            <person name="Lage O.M."/>
            <person name="Pohl T."/>
            <person name="Merkel B.J."/>
            <person name="Hornburger P."/>
            <person name="Mueller R.-W."/>
            <person name="Bruemmer F."/>
            <person name="Labrenz M."/>
            <person name="Spormann A.M."/>
            <person name="Op den Camp H."/>
            <person name="Overmann J."/>
            <person name="Amann R."/>
            <person name="Jetten M.S.M."/>
            <person name="Mascher T."/>
            <person name="Medema M.H."/>
            <person name="Devos D.P."/>
            <person name="Kaster A.-K."/>
            <person name="Ovreas L."/>
            <person name="Rohde M."/>
            <person name="Galperin M.Y."/>
            <person name="Jogler C."/>
        </authorList>
    </citation>
    <scope>NUCLEOTIDE SEQUENCE [LARGE SCALE GENOMIC DNA]</scope>
    <source>
        <strain evidence="5 6">Pr1d</strain>
    </source>
</reference>
<name>A0A5B9QIH7_9BACT</name>
<dbReference type="InterPro" id="IPR005532">
    <property type="entry name" value="SUMF_dom"/>
</dbReference>
<dbReference type="GO" id="GO:0020037">
    <property type="term" value="F:heme binding"/>
    <property type="evidence" value="ECO:0007669"/>
    <property type="project" value="InterPro"/>
</dbReference>
<dbReference type="InterPro" id="IPR016187">
    <property type="entry name" value="CTDL_fold"/>
</dbReference>
<protein>
    <submittedName>
        <fullName evidence="5">Serine/threonine-protein kinase pkn1</fullName>
        <ecNumber evidence="5">2.7.11.1</ecNumber>
    </submittedName>
</protein>
<dbReference type="InterPro" id="IPR011429">
    <property type="entry name" value="Cyt_c_Planctomycete-type"/>
</dbReference>
<dbReference type="GO" id="GO:0009055">
    <property type="term" value="F:electron transfer activity"/>
    <property type="evidence" value="ECO:0007669"/>
    <property type="project" value="InterPro"/>
</dbReference>
<keyword evidence="2 3" id="KW-0408">Iron</keyword>
<evidence type="ECO:0000256" key="2">
    <source>
        <dbReference type="ARBA" id="ARBA00023004"/>
    </source>
</evidence>
<sequence length="490" mass="55658">MFNTIDSSSAKILFLPSSTCELLQRMNLPFASISFTCLLFVPTVEAAVDFSKEIQPILETSCVSCHSGEEADGELWLDTRQGALTGGSGGPALFPSKSDESSLYIYITLPADDDLIMPPDGPLEKTQIERIKQWIDEGAEWPRGLVLSAKEKTRQESQAPDNQELVQQIWAKIHKHSVETAQPDMKVYQEKIPKTGVEFWMQPIPGGKFLMGSPSDEPLREADEGPQTQVTVAPFWMGRQEVTWDEYEPYMITKVDRHKNGARKDYDPVKHGLVDAISQPTAPYMEMSFGMGQSGYPAISMTQHAASKYCEWLSAQTGHFYRLPTEAEWEYACRAGSTTAYSFGDNSQDLDQYAWYYDNSNEKYQKVGEKKPNPWGLYDMHGNVSEWTLDQFLPDYFTKLAGDAKNPFIKPKTLYPRTVRGGSWDSDPEHLRSAYRIGSDSSWKQQDPQLPKSIWYHTDARWLGFRIVRPLEIPSAEEMDVYWNSAVNKR</sequence>
<dbReference type="PANTHER" id="PTHR23150:SF19">
    <property type="entry name" value="FORMYLGLYCINE-GENERATING ENZYME"/>
    <property type="match status" value="1"/>
</dbReference>
<dbReference type="Gene3D" id="3.90.1580.10">
    <property type="entry name" value="paralog of FGE (formylglycine-generating enzyme)"/>
    <property type="match status" value="1"/>
</dbReference>
<dbReference type="AlphaFoldDB" id="A0A5B9QIH7"/>
<keyword evidence="6" id="KW-1185">Reference proteome</keyword>
<dbReference type="InterPro" id="IPR009056">
    <property type="entry name" value="Cyt_c-like_dom"/>
</dbReference>
<organism evidence="5 6">
    <name type="scientific">Bythopirellula goksoeyrii</name>
    <dbReference type="NCBI Taxonomy" id="1400387"/>
    <lineage>
        <taxon>Bacteria</taxon>
        <taxon>Pseudomonadati</taxon>
        <taxon>Planctomycetota</taxon>
        <taxon>Planctomycetia</taxon>
        <taxon>Pirellulales</taxon>
        <taxon>Lacipirellulaceae</taxon>
        <taxon>Bythopirellula</taxon>
    </lineage>
</organism>